<gene>
    <name evidence="3" type="ORF">ACFQZM_35830</name>
</gene>
<feature type="compositionally biased region" description="Low complexity" evidence="1">
    <location>
        <begin position="11"/>
        <end position="25"/>
    </location>
</feature>
<dbReference type="PANTHER" id="PTHR43784">
    <property type="entry name" value="GDSL-LIKE LIPASE/ACYLHYDROLASE, PUTATIVE (AFU_ORTHOLOGUE AFUA_2G00820)-RELATED"/>
    <property type="match status" value="1"/>
</dbReference>
<dbReference type="InterPro" id="IPR053140">
    <property type="entry name" value="GDSL_Rv0518-like"/>
</dbReference>
<reference evidence="4" key="1">
    <citation type="journal article" date="2019" name="Int. J. Syst. Evol. Microbiol.">
        <title>The Global Catalogue of Microorganisms (GCM) 10K type strain sequencing project: providing services to taxonomists for standard genome sequencing and annotation.</title>
        <authorList>
            <consortium name="The Broad Institute Genomics Platform"/>
            <consortium name="The Broad Institute Genome Sequencing Center for Infectious Disease"/>
            <person name="Wu L."/>
            <person name="Ma J."/>
        </authorList>
    </citation>
    <scope>NUCLEOTIDE SEQUENCE [LARGE SCALE GENOMIC DNA]</scope>
    <source>
        <strain evidence="4">JCM 9371</strain>
    </source>
</reference>
<evidence type="ECO:0000313" key="3">
    <source>
        <dbReference type="EMBL" id="MFD0689906.1"/>
    </source>
</evidence>
<comment type="caution">
    <text evidence="3">The sequence shown here is derived from an EMBL/GenBank/DDBJ whole genome shotgun (WGS) entry which is preliminary data.</text>
</comment>
<dbReference type="InterPro" id="IPR013830">
    <property type="entry name" value="SGNH_hydro"/>
</dbReference>
<dbReference type="PANTHER" id="PTHR43784:SF2">
    <property type="entry name" value="GDSL-LIKE LIPASE_ACYLHYDROLASE, PUTATIVE (AFU_ORTHOLOGUE AFUA_2G00820)-RELATED"/>
    <property type="match status" value="1"/>
</dbReference>
<dbReference type="GO" id="GO:0016787">
    <property type="term" value="F:hydrolase activity"/>
    <property type="evidence" value="ECO:0007669"/>
    <property type="project" value="UniProtKB-KW"/>
</dbReference>
<sequence>MFAPPSPASIASTTGHGWTGAWATAPQHPTAGPFGPNWSVAGFTGQSVRQIVRAGIGGSHLRIRLSNAYGTGPLRLTGATIARTGDRASVRPGSIRTLTFHGSPSGVIPAGRQTASDELRFPVSPLERLTVTLYFAEPTGPATFHMFATATAYRASGDQRYDTGGAFDPSDTSTSSYFLTGIDVHGEPGRGTVVAFGDSITDGVGSSTDADDRYPDELTERLAAARRPASVLNTGIGGNRLLNGSPCFGDAAVTRFRRDVLQQPRPRTAIVLLGINDILSNDYDGSGCYNPRPTVTARQIIDGHRRLIRDGHARGIRMIGATLTPYEGFPHYTAAGERLRAQVNRWIRTSGEYDAVVDFDRAVADPADPGRNRIRAAYDSGDHLHPNDAGYRAMAAAVDPRTL</sequence>
<keyword evidence="4" id="KW-1185">Reference proteome</keyword>
<feature type="domain" description="SGNH hydrolase-type esterase" evidence="2">
    <location>
        <begin position="195"/>
        <end position="393"/>
    </location>
</feature>
<dbReference type="EMBL" id="JBHTGP010000018">
    <property type="protein sequence ID" value="MFD0689906.1"/>
    <property type="molecule type" value="Genomic_DNA"/>
</dbReference>
<name>A0ABW2Y091_9ACTN</name>
<dbReference type="Proteomes" id="UP001597063">
    <property type="component" value="Unassembled WGS sequence"/>
</dbReference>
<evidence type="ECO:0000259" key="2">
    <source>
        <dbReference type="Pfam" id="PF13472"/>
    </source>
</evidence>
<dbReference type="RefSeq" id="WP_242619319.1">
    <property type="nucleotide sequence ID" value="NZ_CAACUY010000065.1"/>
</dbReference>
<evidence type="ECO:0000256" key="1">
    <source>
        <dbReference type="SAM" id="MobiDB-lite"/>
    </source>
</evidence>
<feature type="region of interest" description="Disordered" evidence="1">
    <location>
        <begin position="1"/>
        <end position="30"/>
    </location>
</feature>
<dbReference type="SUPFAM" id="SSF52266">
    <property type="entry name" value="SGNH hydrolase"/>
    <property type="match status" value="1"/>
</dbReference>
<proteinExistence type="predicted"/>
<dbReference type="Gene3D" id="3.40.50.1110">
    <property type="entry name" value="SGNH hydrolase"/>
    <property type="match status" value="1"/>
</dbReference>
<dbReference type="InterPro" id="IPR036514">
    <property type="entry name" value="SGNH_hydro_sf"/>
</dbReference>
<protein>
    <submittedName>
        <fullName evidence="3">SGNH/GDSL hydrolase family protein</fullName>
    </submittedName>
</protein>
<organism evidence="3 4">
    <name type="scientific">Actinomadura fibrosa</name>
    <dbReference type="NCBI Taxonomy" id="111802"/>
    <lineage>
        <taxon>Bacteria</taxon>
        <taxon>Bacillati</taxon>
        <taxon>Actinomycetota</taxon>
        <taxon>Actinomycetes</taxon>
        <taxon>Streptosporangiales</taxon>
        <taxon>Thermomonosporaceae</taxon>
        <taxon>Actinomadura</taxon>
    </lineage>
</organism>
<dbReference type="Pfam" id="PF13472">
    <property type="entry name" value="Lipase_GDSL_2"/>
    <property type="match status" value="1"/>
</dbReference>
<accession>A0ABW2Y091</accession>
<keyword evidence="3" id="KW-0378">Hydrolase</keyword>
<evidence type="ECO:0000313" key="4">
    <source>
        <dbReference type="Proteomes" id="UP001597063"/>
    </source>
</evidence>
<dbReference type="CDD" id="cd01830">
    <property type="entry name" value="XynE_like"/>
    <property type="match status" value="1"/>
</dbReference>